<comment type="caution">
    <text evidence="1">The sequence shown here is derived from an EMBL/GenBank/DDBJ whole genome shotgun (WGS) entry which is preliminary data.</text>
</comment>
<dbReference type="InterPro" id="IPR003772">
    <property type="entry name" value="YceD"/>
</dbReference>
<reference evidence="1 2" key="1">
    <citation type="journal article" date="2019" name="Nat. Microbiol.">
        <title>Mediterranean grassland soil C-N compound turnover is dependent on rainfall and depth, and is mediated by genomically divergent microorganisms.</title>
        <authorList>
            <person name="Diamond S."/>
            <person name="Andeer P.F."/>
            <person name="Li Z."/>
            <person name="Crits-Christoph A."/>
            <person name="Burstein D."/>
            <person name="Anantharaman K."/>
            <person name="Lane K.R."/>
            <person name="Thomas B.C."/>
            <person name="Pan C."/>
            <person name="Northen T.R."/>
            <person name="Banfield J.F."/>
        </authorList>
    </citation>
    <scope>NUCLEOTIDE SEQUENCE [LARGE SCALE GENOMIC DNA]</scope>
    <source>
        <strain evidence="1">WS_10</strain>
    </source>
</reference>
<dbReference type="Pfam" id="PF02620">
    <property type="entry name" value="YceD"/>
    <property type="match status" value="1"/>
</dbReference>
<accession>A0A538U8W7</accession>
<evidence type="ECO:0000313" key="2">
    <source>
        <dbReference type="Proteomes" id="UP000319836"/>
    </source>
</evidence>
<evidence type="ECO:0000313" key="1">
    <source>
        <dbReference type="EMBL" id="TMQ72333.1"/>
    </source>
</evidence>
<dbReference type="AlphaFoldDB" id="A0A538U8W7"/>
<organism evidence="1 2">
    <name type="scientific">Eiseniibacteriota bacterium</name>
    <dbReference type="NCBI Taxonomy" id="2212470"/>
    <lineage>
        <taxon>Bacteria</taxon>
        <taxon>Candidatus Eiseniibacteriota</taxon>
    </lineage>
</organism>
<dbReference type="PANTHER" id="PTHR34374:SF1">
    <property type="entry name" value="LARGE RIBOSOMAL RNA SUBUNIT ACCUMULATION PROTEIN YCED HOMOLOG 1, CHLOROPLASTIC"/>
    <property type="match status" value="1"/>
</dbReference>
<name>A0A538U8W7_UNCEI</name>
<proteinExistence type="predicted"/>
<dbReference type="PANTHER" id="PTHR34374">
    <property type="entry name" value="LARGE RIBOSOMAL RNA SUBUNIT ACCUMULATION PROTEIN YCED HOMOLOG 1, CHLOROPLASTIC"/>
    <property type="match status" value="1"/>
</dbReference>
<dbReference type="Proteomes" id="UP000319836">
    <property type="component" value="Unassembled WGS sequence"/>
</dbReference>
<dbReference type="EMBL" id="VBPA01000066">
    <property type="protein sequence ID" value="TMQ72333.1"/>
    <property type="molecule type" value="Genomic_DNA"/>
</dbReference>
<gene>
    <name evidence="1" type="ORF">E6K80_03060</name>
</gene>
<protein>
    <submittedName>
        <fullName evidence="1">DUF177 domain-containing protein</fullName>
    </submittedName>
</protein>
<sequence>MSAFVINLATLHPGRNRVEARAEATALDLPGAEWPGVVHGTFDIDRSGNQVALKGRLTTVARLECVRCLRSFDQPVEAELTVLADRSGSGRGLEEDLERDHYMKFHDGRQLDVRDDAREALLLELPMTPHCSEVCKGLCPTCGADLNLGPCEHQAMR</sequence>